<protein>
    <submittedName>
        <fullName evidence="7">Glutathione ABC transporter substrate-binding protein</fullName>
    </submittedName>
</protein>
<dbReference type="PANTHER" id="PTHR30290:SF9">
    <property type="entry name" value="OLIGOPEPTIDE-BINDING PROTEIN APPA"/>
    <property type="match status" value="1"/>
</dbReference>
<keyword evidence="8" id="KW-1185">Reference proteome</keyword>
<dbReference type="PIRSF" id="PIRSF002741">
    <property type="entry name" value="MppA"/>
    <property type="match status" value="1"/>
</dbReference>
<name>A0A859FA23_9BACI</name>
<dbReference type="RefSeq" id="WP_176008073.1">
    <property type="nucleotide sequence ID" value="NZ_CP041372.2"/>
</dbReference>
<dbReference type="EMBL" id="CP041372">
    <property type="protein sequence ID" value="QKS70029.1"/>
    <property type="molecule type" value="Genomic_DNA"/>
</dbReference>
<feature type="chain" id="PRO_5039533228" evidence="5">
    <location>
        <begin position="18"/>
        <end position="538"/>
    </location>
</feature>
<feature type="domain" description="Solute-binding protein family 5" evidence="6">
    <location>
        <begin position="95"/>
        <end position="455"/>
    </location>
</feature>
<dbReference type="GO" id="GO:0042597">
    <property type="term" value="C:periplasmic space"/>
    <property type="evidence" value="ECO:0007669"/>
    <property type="project" value="UniProtKB-ARBA"/>
</dbReference>
<evidence type="ECO:0000256" key="3">
    <source>
        <dbReference type="ARBA" id="ARBA00022729"/>
    </source>
</evidence>
<dbReference type="KEGG" id="psua:FLK61_24975"/>
<dbReference type="AlphaFoldDB" id="A0A859FA23"/>
<dbReference type="PROSITE" id="PS51257">
    <property type="entry name" value="PROKAR_LIPOPROTEIN"/>
    <property type="match status" value="1"/>
</dbReference>
<dbReference type="Pfam" id="PF00496">
    <property type="entry name" value="SBP_bac_5"/>
    <property type="match status" value="1"/>
</dbReference>
<evidence type="ECO:0000256" key="2">
    <source>
        <dbReference type="ARBA" id="ARBA00022448"/>
    </source>
</evidence>
<dbReference type="GO" id="GO:0015833">
    <property type="term" value="P:peptide transport"/>
    <property type="evidence" value="ECO:0007669"/>
    <property type="project" value="TreeGrafter"/>
</dbReference>
<organism evidence="7 8">
    <name type="scientific">Paenalkalicoccus suaedae</name>
    <dbReference type="NCBI Taxonomy" id="2592382"/>
    <lineage>
        <taxon>Bacteria</taxon>
        <taxon>Bacillati</taxon>
        <taxon>Bacillota</taxon>
        <taxon>Bacilli</taxon>
        <taxon>Bacillales</taxon>
        <taxon>Bacillaceae</taxon>
        <taxon>Paenalkalicoccus</taxon>
    </lineage>
</organism>
<dbReference type="GO" id="GO:0043190">
    <property type="term" value="C:ATP-binding cassette (ABC) transporter complex"/>
    <property type="evidence" value="ECO:0007669"/>
    <property type="project" value="InterPro"/>
</dbReference>
<proteinExistence type="inferred from homology"/>
<dbReference type="SUPFAM" id="SSF53850">
    <property type="entry name" value="Periplasmic binding protein-like II"/>
    <property type="match status" value="1"/>
</dbReference>
<dbReference type="Gene3D" id="3.90.76.10">
    <property type="entry name" value="Dipeptide-binding Protein, Domain 1"/>
    <property type="match status" value="1"/>
</dbReference>
<evidence type="ECO:0000259" key="6">
    <source>
        <dbReference type="Pfam" id="PF00496"/>
    </source>
</evidence>
<sequence>MKKWPLLLAPLLLAACASEPNEGNEAPATEVNETNTNDTTNTNDGEASGDTELLFHASPDAQTLDPHLGNDHATLNVGRTIYDTLVFTDSELNMQMSLAESFEMVEDTLWEVQLREGVEFHDGAAFNAETVKLNIERMLDPEIGSPVAFMFDMIEEVEVIDEYTVHLHTAYPFAPLPSHFAHPAGNMISPDAIEADYAAVEEGEVYGSVIATNPVGTGPFVFESWNPGDNIVVSRNDSYWNTPSELSGITFRVVPEDLTRVSELEAGSAHIISHLNPNDVDRVEALDNAKVIEQPSASLAYFGFNAEVEPFNDPDVRRAIAMAIDKDVIVEGTMNGAALPAVGPLAPPVFGSSDDIEAIPYDPDAARELLEEAGYGDGIEAGLWTDDSRVRLDAAEIIQAQLAEIGVDISIEAMEVGTYLEVVAEGSHELMLGSWGTVTADADYGLYPMFHSSNHGSTGNRTFYTNEEVDQLLEDARSESDEETRLALYHDAQQLIVDDAPIVPLYHSIHLAGALENVDNVAIHPSSLFFLKDVLVGE</sequence>
<gene>
    <name evidence="7" type="ORF">FLK61_24975</name>
</gene>
<dbReference type="GO" id="GO:1904680">
    <property type="term" value="F:peptide transmembrane transporter activity"/>
    <property type="evidence" value="ECO:0007669"/>
    <property type="project" value="TreeGrafter"/>
</dbReference>
<keyword evidence="3 5" id="KW-0732">Signal</keyword>
<evidence type="ECO:0000256" key="4">
    <source>
        <dbReference type="SAM" id="MobiDB-lite"/>
    </source>
</evidence>
<dbReference type="Gene3D" id="3.40.190.10">
    <property type="entry name" value="Periplasmic binding protein-like II"/>
    <property type="match status" value="1"/>
</dbReference>
<feature type="signal peptide" evidence="5">
    <location>
        <begin position="1"/>
        <end position="17"/>
    </location>
</feature>
<comment type="similarity">
    <text evidence="1">Belongs to the bacterial solute-binding protein 5 family.</text>
</comment>
<reference evidence="8" key="1">
    <citation type="submission" date="2019-07" db="EMBL/GenBank/DDBJ databases">
        <title>Bacillus alkalisoli sp. nov. isolated from saline soil.</title>
        <authorList>
            <person name="Sun J.-Q."/>
            <person name="Xu L."/>
        </authorList>
    </citation>
    <scope>NUCLEOTIDE SEQUENCE [LARGE SCALE GENOMIC DNA]</scope>
    <source>
        <strain evidence="8">M4U3P1</strain>
    </source>
</reference>
<dbReference type="PANTHER" id="PTHR30290">
    <property type="entry name" value="PERIPLASMIC BINDING COMPONENT OF ABC TRANSPORTER"/>
    <property type="match status" value="1"/>
</dbReference>
<dbReference type="Gene3D" id="3.10.105.10">
    <property type="entry name" value="Dipeptide-binding Protein, Domain 3"/>
    <property type="match status" value="1"/>
</dbReference>
<dbReference type="CDD" id="cd08499">
    <property type="entry name" value="PBP2_Ylib_like"/>
    <property type="match status" value="1"/>
</dbReference>
<dbReference type="InterPro" id="IPR000914">
    <property type="entry name" value="SBP_5_dom"/>
</dbReference>
<dbReference type="InterPro" id="IPR030678">
    <property type="entry name" value="Peptide/Ni-bd"/>
</dbReference>
<evidence type="ECO:0000256" key="1">
    <source>
        <dbReference type="ARBA" id="ARBA00005695"/>
    </source>
</evidence>
<feature type="region of interest" description="Disordered" evidence="4">
    <location>
        <begin position="20"/>
        <end position="51"/>
    </location>
</feature>
<feature type="compositionally biased region" description="Low complexity" evidence="4">
    <location>
        <begin position="29"/>
        <end position="44"/>
    </location>
</feature>
<evidence type="ECO:0000313" key="7">
    <source>
        <dbReference type="EMBL" id="QKS70029.1"/>
    </source>
</evidence>
<dbReference type="Proteomes" id="UP000318138">
    <property type="component" value="Chromosome"/>
</dbReference>
<keyword evidence="2" id="KW-0813">Transport</keyword>
<accession>A0A859FA23</accession>
<evidence type="ECO:0000313" key="8">
    <source>
        <dbReference type="Proteomes" id="UP000318138"/>
    </source>
</evidence>
<dbReference type="InterPro" id="IPR039424">
    <property type="entry name" value="SBP_5"/>
</dbReference>
<evidence type="ECO:0000256" key="5">
    <source>
        <dbReference type="SAM" id="SignalP"/>
    </source>
</evidence>